<name>A0A4R9M138_9LEPT</name>
<dbReference type="OrthoDB" id="331624at2"/>
<feature type="transmembrane region" description="Helical" evidence="1">
    <location>
        <begin position="61"/>
        <end position="79"/>
    </location>
</feature>
<keyword evidence="3" id="KW-1185">Reference proteome</keyword>
<evidence type="ECO:0000313" key="3">
    <source>
        <dbReference type="Proteomes" id="UP000298058"/>
    </source>
</evidence>
<feature type="transmembrane region" description="Helical" evidence="1">
    <location>
        <begin position="33"/>
        <end position="55"/>
    </location>
</feature>
<reference evidence="2" key="1">
    <citation type="journal article" date="2019" name="PLoS Negl. Trop. Dis.">
        <title>Revisiting the worldwide diversity of Leptospira species in the environment.</title>
        <authorList>
            <person name="Vincent A.T."/>
            <person name="Schiettekatte O."/>
            <person name="Bourhy P."/>
            <person name="Veyrier F.J."/>
            <person name="Picardeau M."/>
        </authorList>
    </citation>
    <scope>NUCLEOTIDE SEQUENCE [LARGE SCALE GENOMIC DNA]</scope>
    <source>
        <strain evidence="2">201300427</strain>
    </source>
</reference>
<dbReference type="Proteomes" id="UP000298058">
    <property type="component" value="Unassembled WGS sequence"/>
</dbReference>
<dbReference type="RefSeq" id="WP_135759274.1">
    <property type="nucleotide sequence ID" value="NZ_RQHW01000013.1"/>
</dbReference>
<evidence type="ECO:0000256" key="1">
    <source>
        <dbReference type="SAM" id="Phobius"/>
    </source>
</evidence>
<evidence type="ECO:0000313" key="2">
    <source>
        <dbReference type="EMBL" id="TGN20410.1"/>
    </source>
</evidence>
<dbReference type="EMBL" id="RQHW01000013">
    <property type="protein sequence ID" value="TGN20410.1"/>
    <property type="molecule type" value="Genomic_DNA"/>
</dbReference>
<accession>A0A4R9M138</accession>
<comment type="caution">
    <text evidence="2">The sequence shown here is derived from an EMBL/GenBank/DDBJ whole genome shotgun (WGS) entry which is preliminary data.</text>
</comment>
<gene>
    <name evidence="2" type="ORF">EHS15_04145</name>
</gene>
<protein>
    <submittedName>
        <fullName evidence="2">Uncharacterized protein</fullName>
    </submittedName>
</protein>
<sequence length="90" mass="10717">MEASEVLNLIFDSIGLVIFIILYLEGLIPRYQYFFLGFFSIWMSNVFTVAEGFYFPVAFNFLEHFFYSLSGLFFLLGIWKHFKEERLDSL</sequence>
<keyword evidence="1" id="KW-0472">Membrane</keyword>
<keyword evidence="1" id="KW-0812">Transmembrane</keyword>
<feature type="transmembrane region" description="Helical" evidence="1">
    <location>
        <begin position="6"/>
        <end position="24"/>
    </location>
</feature>
<proteinExistence type="predicted"/>
<keyword evidence="1" id="KW-1133">Transmembrane helix</keyword>
<organism evidence="2 3">
    <name type="scientific">Leptospira idonii</name>
    <dbReference type="NCBI Taxonomy" id="1193500"/>
    <lineage>
        <taxon>Bacteria</taxon>
        <taxon>Pseudomonadati</taxon>
        <taxon>Spirochaetota</taxon>
        <taxon>Spirochaetia</taxon>
        <taxon>Leptospirales</taxon>
        <taxon>Leptospiraceae</taxon>
        <taxon>Leptospira</taxon>
    </lineage>
</organism>
<dbReference type="AlphaFoldDB" id="A0A4R9M138"/>